<dbReference type="InterPro" id="IPR018490">
    <property type="entry name" value="cNMP-bd_dom_sf"/>
</dbReference>
<comment type="caution">
    <text evidence="1">The sequence shown here is derived from an EMBL/GenBank/DDBJ whole genome shotgun (WGS) entry which is preliminary data.</text>
</comment>
<evidence type="ECO:0000313" key="1">
    <source>
        <dbReference type="EMBL" id="TNV73884.1"/>
    </source>
</evidence>
<dbReference type="SUPFAM" id="SSF51206">
    <property type="entry name" value="cAMP-binding domain-like"/>
    <property type="match status" value="1"/>
</dbReference>
<dbReference type="InterPro" id="IPR014710">
    <property type="entry name" value="RmlC-like_jellyroll"/>
</dbReference>
<accession>A0A8J8NFL9</accession>
<dbReference type="Gene3D" id="2.60.120.10">
    <property type="entry name" value="Jelly Rolls"/>
    <property type="match status" value="1"/>
</dbReference>
<dbReference type="Proteomes" id="UP000785679">
    <property type="component" value="Unassembled WGS sequence"/>
</dbReference>
<dbReference type="EMBL" id="RRYP01017897">
    <property type="protein sequence ID" value="TNV73884.1"/>
    <property type="molecule type" value="Genomic_DNA"/>
</dbReference>
<keyword evidence="2" id="KW-1185">Reference proteome</keyword>
<sequence>MISRMQVRQVTKETLIFKEGGCAQHFFVCAHGEFELLKAVQEQEGMMQKCSGLELSAFQHRTDNYNQAYKAAKGRRSTQISLNIQGQYSLLGYEDSLQGLFERFLLAKIHALKAEEQLAEGVVTNSRGQIITDPLQLLGEEYIQSYQYSAKCITQTAEVLIIDRQDFALQLWGCPIETWEEISHIIKQRISKLKQDIHEKIEMKARQQKEIEDILECDNQRDGKGASFQINQLLSSGGQRQRRLAAFPLSDGKPIIKSPPSVTVSNFFQYTQQNVSVLESLKSRAPLLSPNNLIKQKAQQAANQLCLPDINNSRLSLSPAIAFKKTQHHDWSTAVTSQQLSSNHIKVTLGAAGDFTTCQGGSNRNRNLAISLLQQPSNFRSQQRVSQAFQSIQQVRNE</sequence>
<name>A0A8J8NFL9_HALGN</name>
<evidence type="ECO:0008006" key="3">
    <source>
        <dbReference type="Google" id="ProtNLM"/>
    </source>
</evidence>
<reference evidence="1" key="1">
    <citation type="submission" date="2019-06" db="EMBL/GenBank/DDBJ databases">
        <authorList>
            <person name="Zheng W."/>
        </authorList>
    </citation>
    <scope>NUCLEOTIDE SEQUENCE</scope>
    <source>
        <strain evidence="1">QDHG01</strain>
    </source>
</reference>
<proteinExistence type="predicted"/>
<gene>
    <name evidence="1" type="ORF">FGO68_gene15290</name>
</gene>
<dbReference type="AlphaFoldDB" id="A0A8J8NFL9"/>
<protein>
    <recommendedName>
        <fullName evidence="3">Cyclic nucleotide-binding domain-containing protein</fullName>
    </recommendedName>
</protein>
<evidence type="ECO:0000313" key="2">
    <source>
        <dbReference type="Proteomes" id="UP000785679"/>
    </source>
</evidence>
<organism evidence="1 2">
    <name type="scientific">Halteria grandinella</name>
    <dbReference type="NCBI Taxonomy" id="5974"/>
    <lineage>
        <taxon>Eukaryota</taxon>
        <taxon>Sar</taxon>
        <taxon>Alveolata</taxon>
        <taxon>Ciliophora</taxon>
        <taxon>Intramacronucleata</taxon>
        <taxon>Spirotrichea</taxon>
        <taxon>Stichotrichia</taxon>
        <taxon>Sporadotrichida</taxon>
        <taxon>Halteriidae</taxon>
        <taxon>Halteria</taxon>
    </lineage>
</organism>